<sequence>MLQKILAHNNDLKTGWVIKVNRSINLLPCCMASLIVDNQHNHHSAPMPSYADYKTSYSSYEQKAPLNSSSDNIGKTSRSNSSCSSFNSSSSRSSSSSSTSSHSSFSSSSSNSILSFDASHSKYDGKRKRPILDTPNKRVFSSVNDSYNKSNTKSHVSKSEIAVRKPRSQSQQQQIKLPYPVLADHRDSQSILIVLQKEIQTTNKKICDVTKQIEDKEKRLATSTNNNNRKLLKYERTKLKQQLDTLKKHERRVNLQIDYITTKMEIKGLEAETNKKKLTSNTTTDELSDNTNGNGNATGSEENQQQIKMLCSKLRQKLDKMKVYMKARNDEMKKALSSTKQHKQNNRNKRSTTNNNDYNNSKQSSSSSNNREMKTKGIENNNKEKHRSSTSTSHQQAPSTTSSHKKPVRSSINNERIRPNNLHQSSSTGSHSSTVRRSHLTNNQTSTAPKFKLASRMSTSESTIIKSHSSPSAITPTVRFIQKTDGDPVKNSTTTTTTNNNHITTMTPPPPSENSIVIQQPTPACSSFSSLSPVSSSSNGGYGTSSITMNSDEKNTLPLSEPLQEDADSFEEDDEDIDVSDIFDQTDDEMNDDELEIVEFNEGDILKLQAEMDALERRLKLKREKETRTNDTKK</sequence>
<feature type="compositionally biased region" description="Low complexity" evidence="2">
    <location>
        <begin position="491"/>
        <end position="506"/>
    </location>
</feature>
<dbReference type="Proteomes" id="UP000677228">
    <property type="component" value="Unassembled WGS sequence"/>
</dbReference>
<feature type="compositionally biased region" description="Low complexity" evidence="2">
    <location>
        <begin position="351"/>
        <end position="370"/>
    </location>
</feature>
<evidence type="ECO:0000313" key="5">
    <source>
        <dbReference type="Proteomes" id="UP000677228"/>
    </source>
</evidence>
<feature type="compositionally biased region" description="Polar residues" evidence="2">
    <location>
        <begin position="513"/>
        <end position="525"/>
    </location>
</feature>
<feature type="compositionally biased region" description="Polar residues" evidence="2">
    <location>
        <begin position="456"/>
        <end position="475"/>
    </location>
</feature>
<feature type="compositionally biased region" description="Low complexity" evidence="2">
    <location>
        <begin position="76"/>
        <end position="112"/>
    </location>
</feature>
<protein>
    <submittedName>
        <fullName evidence="3">Uncharacterized protein</fullName>
    </submittedName>
</protein>
<dbReference type="EMBL" id="CAJOBA010008243">
    <property type="protein sequence ID" value="CAF3823712.1"/>
    <property type="molecule type" value="Genomic_DNA"/>
</dbReference>
<dbReference type="EMBL" id="CAJNOK010008230">
    <property type="protein sequence ID" value="CAF1057784.1"/>
    <property type="molecule type" value="Genomic_DNA"/>
</dbReference>
<feature type="compositionally biased region" description="Basic residues" evidence="2">
    <location>
        <begin position="340"/>
        <end position="350"/>
    </location>
</feature>
<feature type="compositionally biased region" description="Basic and acidic residues" evidence="2">
    <location>
        <begin position="371"/>
        <end position="383"/>
    </location>
</feature>
<evidence type="ECO:0000313" key="4">
    <source>
        <dbReference type="EMBL" id="CAF3823712.1"/>
    </source>
</evidence>
<feature type="compositionally biased region" description="Polar residues" evidence="2">
    <location>
        <begin position="289"/>
        <end position="305"/>
    </location>
</feature>
<evidence type="ECO:0000256" key="1">
    <source>
        <dbReference type="SAM" id="Coils"/>
    </source>
</evidence>
<gene>
    <name evidence="3" type="ORF">OVA965_LOCUS17260</name>
    <name evidence="4" type="ORF">TMI583_LOCUS17269</name>
</gene>
<evidence type="ECO:0000313" key="3">
    <source>
        <dbReference type="EMBL" id="CAF1057784.1"/>
    </source>
</evidence>
<dbReference type="AlphaFoldDB" id="A0A8S2E1Q1"/>
<feature type="compositionally biased region" description="Low complexity" evidence="2">
    <location>
        <begin position="526"/>
        <end position="539"/>
    </location>
</feature>
<feature type="compositionally biased region" description="Polar residues" evidence="2">
    <location>
        <begin position="63"/>
        <end position="75"/>
    </location>
</feature>
<reference evidence="3" key="1">
    <citation type="submission" date="2021-02" db="EMBL/GenBank/DDBJ databases">
        <authorList>
            <person name="Nowell W R."/>
        </authorList>
    </citation>
    <scope>NUCLEOTIDE SEQUENCE</scope>
</reference>
<dbReference type="Proteomes" id="UP000682733">
    <property type="component" value="Unassembled WGS sequence"/>
</dbReference>
<feature type="region of interest" description="Disordered" evidence="2">
    <location>
        <begin position="332"/>
        <end position="559"/>
    </location>
</feature>
<evidence type="ECO:0000256" key="2">
    <source>
        <dbReference type="SAM" id="MobiDB-lite"/>
    </source>
</evidence>
<feature type="compositionally biased region" description="Polar residues" evidence="2">
    <location>
        <begin position="389"/>
        <end position="402"/>
    </location>
</feature>
<keyword evidence="1" id="KW-0175">Coiled coil</keyword>
<proteinExistence type="predicted"/>
<feature type="region of interest" description="Disordered" evidence="2">
    <location>
        <begin position="277"/>
        <end position="305"/>
    </location>
</feature>
<accession>A0A8S2E1Q1</accession>
<feature type="coiled-coil region" evidence="1">
    <location>
        <begin position="598"/>
        <end position="625"/>
    </location>
</feature>
<comment type="caution">
    <text evidence="3">The sequence shown here is derived from an EMBL/GenBank/DDBJ whole genome shotgun (WGS) entry which is preliminary data.</text>
</comment>
<feature type="compositionally biased region" description="Polar residues" evidence="2">
    <location>
        <begin position="139"/>
        <end position="154"/>
    </location>
</feature>
<feature type="region of interest" description="Disordered" evidence="2">
    <location>
        <begin position="63"/>
        <end position="174"/>
    </location>
</feature>
<name>A0A8S2E1Q1_9BILA</name>
<organism evidence="3 5">
    <name type="scientific">Didymodactylos carnosus</name>
    <dbReference type="NCBI Taxonomy" id="1234261"/>
    <lineage>
        <taxon>Eukaryota</taxon>
        <taxon>Metazoa</taxon>
        <taxon>Spiralia</taxon>
        <taxon>Gnathifera</taxon>
        <taxon>Rotifera</taxon>
        <taxon>Eurotatoria</taxon>
        <taxon>Bdelloidea</taxon>
        <taxon>Philodinida</taxon>
        <taxon>Philodinidae</taxon>
        <taxon>Didymodactylos</taxon>
    </lineage>
</organism>